<dbReference type="Pfam" id="PF19029">
    <property type="entry name" value="DUF883_C"/>
    <property type="match status" value="1"/>
</dbReference>
<comment type="caution">
    <text evidence="2">The sequence shown here is derived from an EMBL/GenBank/DDBJ whole genome shotgun (WGS) entry which is preliminary data.</text>
</comment>
<dbReference type="PANTHER" id="PTHR35893">
    <property type="entry name" value="INNER MEMBRANE PROTEIN-RELATED"/>
    <property type="match status" value="1"/>
</dbReference>
<dbReference type="AlphaFoldDB" id="A0A6L5JST1"/>
<dbReference type="InterPro" id="IPR043605">
    <property type="entry name" value="DUF883_C"/>
</dbReference>
<evidence type="ECO:0000259" key="1">
    <source>
        <dbReference type="Pfam" id="PF19029"/>
    </source>
</evidence>
<dbReference type="InterPro" id="IPR010279">
    <property type="entry name" value="YqjD/ElaB"/>
</dbReference>
<dbReference type="EMBL" id="WIXJ01000001">
    <property type="protein sequence ID" value="MQY50445.1"/>
    <property type="molecule type" value="Genomic_DNA"/>
</dbReference>
<proteinExistence type="predicted"/>
<dbReference type="PANTHER" id="PTHR35893:SF3">
    <property type="entry name" value="INNER MEMBRANE PROTEIN"/>
    <property type="match status" value="1"/>
</dbReference>
<dbReference type="Proteomes" id="UP000480275">
    <property type="component" value="Unassembled WGS sequence"/>
</dbReference>
<protein>
    <submittedName>
        <fullName evidence="2">DUF883 family protein</fullName>
    </submittedName>
</protein>
<evidence type="ECO:0000313" key="2">
    <source>
        <dbReference type="EMBL" id="MQY50445.1"/>
    </source>
</evidence>
<evidence type="ECO:0000313" key="3">
    <source>
        <dbReference type="Proteomes" id="UP000480275"/>
    </source>
</evidence>
<accession>A0A6L5JST1</accession>
<gene>
    <name evidence="2" type="ORF">GHK24_01430</name>
</gene>
<reference evidence="2 3" key="1">
    <citation type="submission" date="2019-10" db="EMBL/GenBank/DDBJ databases">
        <title>Whole-genome sequence of the purple nonsulfur photosynthetic bacterium Rhodocyclus tenuis.</title>
        <authorList>
            <person name="Kyndt J.A."/>
            <person name="Meyer T.E."/>
        </authorList>
    </citation>
    <scope>NUCLEOTIDE SEQUENCE [LARGE SCALE GENOMIC DNA]</scope>
    <source>
        <strain evidence="2 3">DSM 110</strain>
    </source>
</reference>
<feature type="domain" description="DUF883" evidence="1">
    <location>
        <begin position="111"/>
        <end position="140"/>
    </location>
</feature>
<dbReference type="GO" id="GO:0043022">
    <property type="term" value="F:ribosome binding"/>
    <property type="evidence" value="ECO:0007669"/>
    <property type="project" value="InterPro"/>
</dbReference>
<sequence length="140" mass="14527">MLLRGVAVQHAADAPPGASAPLRGVRTMTTALSETKAGHRPVDSKKAKLLGDLQGVVADADALLREVANAGADEFGALGASIEQRLDDARLRLDEARHAVVHKTRHAAAATQEFVVDNPWTVLGVAAAAGVVIGALLSRR</sequence>
<organism evidence="2 3">
    <name type="scientific">Rhodocyclus tenuis</name>
    <name type="common">Rhodospirillum tenue</name>
    <dbReference type="NCBI Taxonomy" id="1066"/>
    <lineage>
        <taxon>Bacteria</taxon>
        <taxon>Pseudomonadati</taxon>
        <taxon>Pseudomonadota</taxon>
        <taxon>Betaproteobacteria</taxon>
        <taxon>Rhodocyclales</taxon>
        <taxon>Rhodocyclaceae</taxon>
        <taxon>Rhodocyclus</taxon>
    </lineage>
</organism>
<name>A0A6L5JST1_RHOTE</name>